<sequence>MRPGVSPCRRHRHPESPRLRRRLLPNSGWFHPQREPAAPLDKPQDPPTCLTYVAPNPWPRLPC</sequence>
<protein>
    <submittedName>
        <fullName evidence="2">Uncharacterized protein</fullName>
    </submittedName>
</protein>
<evidence type="ECO:0000313" key="4">
    <source>
        <dbReference type="Proteomes" id="UP001174909"/>
    </source>
</evidence>
<dbReference type="Proteomes" id="UP001174909">
    <property type="component" value="Unassembled WGS sequence"/>
</dbReference>
<gene>
    <name evidence="2" type="ORF">GBAR_LOCUS19033</name>
    <name evidence="3" type="ORF">GBAR_LOCUS19036</name>
</gene>
<organism evidence="2 4">
    <name type="scientific">Geodia barretti</name>
    <name type="common">Barrett's horny sponge</name>
    <dbReference type="NCBI Taxonomy" id="519541"/>
    <lineage>
        <taxon>Eukaryota</taxon>
        <taxon>Metazoa</taxon>
        <taxon>Porifera</taxon>
        <taxon>Demospongiae</taxon>
        <taxon>Heteroscleromorpha</taxon>
        <taxon>Tetractinellida</taxon>
        <taxon>Astrophorina</taxon>
        <taxon>Geodiidae</taxon>
        <taxon>Geodia</taxon>
    </lineage>
</organism>
<evidence type="ECO:0000313" key="3">
    <source>
        <dbReference type="EMBL" id="CAI8033737.1"/>
    </source>
</evidence>
<dbReference type="EMBL" id="CASHTH010002689">
    <property type="protein sequence ID" value="CAI8033737.1"/>
    <property type="molecule type" value="Genomic_DNA"/>
</dbReference>
<dbReference type="EMBL" id="CASHTH010002689">
    <property type="protein sequence ID" value="CAI8033734.1"/>
    <property type="molecule type" value="Genomic_DNA"/>
</dbReference>
<evidence type="ECO:0000256" key="1">
    <source>
        <dbReference type="SAM" id="MobiDB-lite"/>
    </source>
</evidence>
<dbReference type="AlphaFoldDB" id="A0AA35SQC0"/>
<reference evidence="2" key="1">
    <citation type="submission" date="2023-03" db="EMBL/GenBank/DDBJ databases">
        <authorList>
            <person name="Steffen K."/>
            <person name="Cardenas P."/>
        </authorList>
    </citation>
    <scope>NUCLEOTIDE SEQUENCE</scope>
</reference>
<keyword evidence="4" id="KW-1185">Reference proteome</keyword>
<proteinExistence type="predicted"/>
<feature type="region of interest" description="Disordered" evidence="1">
    <location>
        <begin position="1"/>
        <end position="48"/>
    </location>
</feature>
<evidence type="ECO:0000313" key="2">
    <source>
        <dbReference type="EMBL" id="CAI8033734.1"/>
    </source>
</evidence>
<name>A0AA35SQC0_GEOBA</name>
<accession>A0AA35SQC0</accession>
<feature type="compositionally biased region" description="Basic residues" evidence="1">
    <location>
        <begin position="8"/>
        <end position="23"/>
    </location>
</feature>
<comment type="caution">
    <text evidence="2">The sequence shown here is derived from an EMBL/GenBank/DDBJ whole genome shotgun (WGS) entry which is preliminary data.</text>
</comment>